<reference evidence="1" key="1">
    <citation type="submission" date="2019-03" db="EMBL/GenBank/DDBJ databases">
        <title>Single cell metagenomics reveals metabolic interactions within the superorganism composed of flagellate Streblomastix strix and complex community of Bacteroidetes bacteria on its surface.</title>
        <authorList>
            <person name="Treitli S.C."/>
            <person name="Kolisko M."/>
            <person name="Husnik F."/>
            <person name="Keeling P."/>
            <person name="Hampl V."/>
        </authorList>
    </citation>
    <scope>NUCLEOTIDE SEQUENCE</scope>
    <source>
        <strain evidence="1">STM</strain>
    </source>
</reference>
<gene>
    <name evidence="1" type="ORF">EZS27_011508</name>
</gene>
<name>A0A5J4S4J8_9ZZZZ</name>
<evidence type="ECO:0000313" key="1">
    <source>
        <dbReference type="EMBL" id="KAA6340652.1"/>
    </source>
</evidence>
<proteinExistence type="predicted"/>
<protein>
    <submittedName>
        <fullName evidence="1">Uncharacterized protein</fullName>
    </submittedName>
</protein>
<dbReference type="EMBL" id="SNRY01000445">
    <property type="protein sequence ID" value="KAA6340652.1"/>
    <property type="molecule type" value="Genomic_DNA"/>
</dbReference>
<sequence length="117" mass="12525">MYLEGVGFGATGRLLPISYGTVYAWVKAWGSEVDLPGKKEEVAFMELDEMHTYVGSKNTIVGSGLPLTDLESGLSVLSAGIVPPKQDSGFGKKITVESGIIWQDSNERESATAKLNT</sequence>
<accession>A0A5J4S4J8</accession>
<comment type="caution">
    <text evidence="1">The sequence shown here is derived from an EMBL/GenBank/DDBJ whole genome shotgun (WGS) entry which is preliminary data.</text>
</comment>
<dbReference type="AlphaFoldDB" id="A0A5J4S4J8"/>
<organism evidence="1">
    <name type="scientific">termite gut metagenome</name>
    <dbReference type="NCBI Taxonomy" id="433724"/>
    <lineage>
        <taxon>unclassified sequences</taxon>
        <taxon>metagenomes</taxon>
        <taxon>organismal metagenomes</taxon>
    </lineage>
</organism>